<evidence type="ECO:0000256" key="4">
    <source>
        <dbReference type="ARBA" id="ARBA00022448"/>
    </source>
</evidence>
<evidence type="ECO:0000256" key="3">
    <source>
        <dbReference type="ARBA" id="ARBA00020978"/>
    </source>
</evidence>
<evidence type="ECO:0000256" key="8">
    <source>
        <dbReference type="SAM" id="MobiDB-lite"/>
    </source>
</evidence>
<comment type="similarity">
    <text evidence="2">Belongs to the COG1 family.</text>
</comment>
<dbReference type="EMBL" id="JAULSR010000002">
    <property type="protein sequence ID" value="KAK0630772.1"/>
    <property type="molecule type" value="Genomic_DNA"/>
</dbReference>
<evidence type="ECO:0000256" key="2">
    <source>
        <dbReference type="ARBA" id="ARBA00006653"/>
    </source>
</evidence>
<sequence>MATIPDLSTLTSSAQIFSASTNTLPQIRAIHKALHAEIDDKAARLRTQVGGSYRELLGTADTIVHMRRDMDAVQTTLARMGSRCGRAVVGAKVAGLGRFVKEGEDVIGGGGSLGAAARERLLEACVLAVGKVLRGGGGGGGSSAAVAPAHHLARGDRLIMAAKICVLGRLLVKSFQNNGSTAATRSAEKNLNSLRRRLLQSIKSVLSSADAKTADVLKALSAYSLPTNSGAQDVLRHFLRVRAEAMALAAEVAVDGQHEQQRATRNPKDMLRCLTLYTKTLQDVQALLPHRLPEALLALKKDTLLADESLRALEGLRLDVYERWCGDEIQYFTPFIRHDDLDGRQAKEMLAGWAKEGGEVFLQGLQRTLEGGGGSSSMAEGFDSSVMLGRIRDVVNGHMLLVLEAKVNKLRLVGSEATATVEAWREGVTDVHRGLWDEDGFDMDLSGGAAQFTQDVVALLYGRNDAVSKAVTGYQSWYRVIDDVGQVVDQLKRQRWDNDVDEIEDEETIEHRQKLLTKDDPQKLINHLNVSLVRAFKNLDEQLAALWRAHEDGPNKGPIAMYFLRLVRDIRARLPEPEETRTFGLAVVPSLHRALASTVVVAPLDELVTVALARKTVVGRSLWEGVPEELPTSPSPGVFQFLRNLSMAMGDAGGDLWSPGAVAVLKQHVREQLCDVWLDSIKAVAVESPPTAVHEGEKETTDSSGAQEDETRLQQRRDLFIQWLFDISYLGFFLGSSLSQSDKDSYKDLEDTVYRETKLENTAARERIVKTSQEYWKRTGLLFGLLA</sequence>
<name>A0AA40CA52_9PEZI</name>
<evidence type="ECO:0000313" key="10">
    <source>
        <dbReference type="Proteomes" id="UP001174934"/>
    </source>
</evidence>
<keyword evidence="10" id="KW-1185">Reference proteome</keyword>
<gene>
    <name evidence="9" type="ORF">B0T17DRAFT_590185</name>
</gene>
<dbReference type="Proteomes" id="UP001174934">
    <property type="component" value="Unassembled WGS sequence"/>
</dbReference>
<evidence type="ECO:0000256" key="6">
    <source>
        <dbReference type="ARBA" id="ARBA00023034"/>
    </source>
</evidence>
<evidence type="ECO:0000256" key="5">
    <source>
        <dbReference type="ARBA" id="ARBA00022927"/>
    </source>
</evidence>
<dbReference type="GO" id="GO:0015031">
    <property type="term" value="P:protein transport"/>
    <property type="evidence" value="ECO:0007669"/>
    <property type="project" value="UniProtKB-KW"/>
</dbReference>
<proteinExistence type="inferred from homology"/>
<comment type="caution">
    <text evidence="9">The sequence shown here is derived from an EMBL/GenBank/DDBJ whole genome shotgun (WGS) entry which is preliminary data.</text>
</comment>
<dbReference type="PANTHER" id="PTHR31658">
    <property type="entry name" value="CONSERVED OLIGOMERIC GOLGI COMPLEX SUBUNIT 1"/>
    <property type="match status" value="1"/>
</dbReference>
<reference evidence="9" key="1">
    <citation type="submission" date="2023-06" db="EMBL/GenBank/DDBJ databases">
        <title>Genome-scale phylogeny and comparative genomics of the fungal order Sordariales.</title>
        <authorList>
            <consortium name="Lawrence Berkeley National Laboratory"/>
            <person name="Hensen N."/>
            <person name="Bonometti L."/>
            <person name="Westerberg I."/>
            <person name="Brannstrom I.O."/>
            <person name="Guillou S."/>
            <person name="Cros-Aarteil S."/>
            <person name="Calhoun S."/>
            <person name="Haridas S."/>
            <person name="Kuo A."/>
            <person name="Mondo S."/>
            <person name="Pangilinan J."/>
            <person name="Riley R."/>
            <person name="LaButti K."/>
            <person name="Andreopoulos B."/>
            <person name="Lipzen A."/>
            <person name="Chen C."/>
            <person name="Yanf M."/>
            <person name="Daum C."/>
            <person name="Ng V."/>
            <person name="Clum A."/>
            <person name="Steindorff A."/>
            <person name="Ohm R."/>
            <person name="Martin F."/>
            <person name="Silar P."/>
            <person name="Natvig D."/>
            <person name="Lalanne C."/>
            <person name="Gautier V."/>
            <person name="Ament-velasquez S.L."/>
            <person name="Kruys A."/>
            <person name="Hutchinson M.I."/>
            <person name="Powell A.J."/>
            <person name="Barry K."/>
            <person name="Miller A.N."/>
            <person name="Grigoriev I.V."/>
            <person name="Debuchy R."/>
            <person name="Gladieux P."/>
            <person name="Thoren M.H."/>
            <person name="Johannesson H."/>
        </authorList>
    </citation>
    <scope>NUCLEOTIDE SEQUENCE</scope>
    <source>
        <strain evidence="9">SMH3391-2</strain>
    </source>
</reference>
<keyword evidence="7" id="KW-0472">Membrane</keyword>
<keyword evidence="6" id="KW-0333">Golgi apparatus</keyword>
<evidence type="ECO:0000256" key="1">
    <source>
        <dbReference type="ARBA" id="ARBA00004395"/>
    </source>
</evidence>
<evidence type="ECO:0000256" key="7">
    <source>
        <dbReference type="ARBA" id="ARBA00023136"/>
    </source>
</evidence>
<accession>A0AA40CA52</accession>
<dbReference type="Pfam" id="PF08700">
    <property type="entry name" value="VPS51_Exo84_N"/>
    <property type="match status" value="1"/>
</dbReference>
<organism evidence="9 10">
    <name type="scientific">Bombardia bombarda</name>
    <dbReference type="NCBI Taxonomy" id="252184"/>
    <lineage>
        <taxon>Eukaryota</taxon>
        <taxon>Fungi</taxon>
        <taxon>Dikarya</taxon>
        <taxon>Ascomycota</taxon>
        <taxon>Pezizomycotina</taxon>
        <taxon>Sordariomycetes</taxon>
        <taxon>Sordariomycetidae</taxon>
        <taxon>Sordariales</taxon>
        <taxon>Lasiosphaeriaceae</taxon>
        <taxon>Bombardia</taxon>
    </lineage>
</organism>
<dbReference type="GO" id="GO:0000139">
    <property type="term" value="C:Golgi membrane"/>
    <property type="evidence" value="ECO:0007669"/>
    <property type="project" value="UniProtKB-SubCell"/>
</dbReference>
<evidence type="ECO:0000313" key="9">
    <source>
        <dbReference type="EMBL" id="KAK0630772.1"/>
    </source>
</evidence>
<dbReference type="PANTHER" id="PTHR31658:SF0">
    <property type="entry name" value="CONSERVED OLIGOMERIC GOLGI COMPLEX SUBUNIT 1"/>
    <property type="match status" value="1"/>
</dbReference>
<keyword evidence="4" id="KW-0813">Transport</keyword>
<dbReference type="GO" id="GO:0017119">
    <property type="term" value="C:Golgi transport complex"/>
    <property type="evidence" value="ECO:0007669"/>
    <property type="project" value="InterPro"/>
</dbReference>
<protein>
    <recommendedName>
        <fullName evidence="3">Conserved oligomeric Golgi complex subunit 1</fullName>
    </recommendedName>
</protein>
<comment type="subcellular location">
    <subcellularLocation>
        <location evidence="1">Golgi apparatus membrane</location>
        <topology evidence="1">Peripheral membrane protein</topology>
    </subcellularLocation>
</comment>
<dbReference type="InterPro" id="IPR033370">
    <property type="entry name" value="COG1"/>
</dbReference>
<dbReference type="GO" id="GO:0006891">
    <property type="term" value="P:intra-Golgi vesicle-mediated transport"/>
    <property type="evidence" value="ECO:0007669"/>
    <property type="project" value="InterPro"/>
</dbReference>
<feature type="region of interest" description="Disordered" evidence="8">
    <location>
        <begin position="689"/>
        <end position="709"/>
    </location>
</feature>
<dbReference type="AlphaFoldDB" id="A0AA40CA52"/>
<keyword evidence="5" id="KW-0653">Protein transport</keyword>